<dbReference type="PROSITE" id="PS50010">
    <property type="entry name" value="DH_2"/>
    <property type="match status" value="1"/>
</dbReference>
<evidence type="ECO:0000259" key="2">
    <source>
        <dbReference type="PROSITE" id="PS50010"/>
    </source>
</evidence>
<evidence type="ECO:0000313" key="3">
    <source>
        <dbReference type="EMBL" id="OJJ02623.1"/>
    </source>
</evidence>
<dbReference type="VEuPathDB" id="FungiDB:ASPVEDRAFT_132573"/>
<feature type="region of interest" description="Disordered" evidence="1">
    <location>
        <begin position="698"/>
        <end position="731"/>
    </location>
</feature>
<dbReference type="PANTHER" id="PTHR12673:SF159">
    <property type="entry name" value="LD03170P"/>
    <property type="match status" value="1"/>
</dbReference>
<accession>A0A1L9PMA4</accession>
<dbReference type="InterPro" id="IPR051092">
    <property type="entry name" value="FYVE_RhoGEF_PH"/>
</dbReference>
<evidence type="ECO:0000256" key="1">
    <source>
        <dbReference type="SAM" id="MobiDB-lite"/>
    </source>
</evidence>
<dbReference type="PANTHER" id="PTHR12673">
    <property type="entry name" value="FACIOGENITAL DYSPLASIA PROTEIN"/>
    <property type="match status" value="1"/>
</dbReference>
<feature type="domain" description="DH" evidence="2">
    <location>
        <begin position="177"/>
        <end position="391"/>
    </location>
</feature>
<dbReference type="GO" id="GO:0005737">
    <property type="term" value="C:cytoplasm"/>
    <property type="evidence" value="ECO:0007669"/>
    <property type="project" value="TreeGrafter"/>
</dbReference>
<name>A0A1L9PMA4_ASPVE</name>
<dbReference type="SUPFAM" id="SSF48065">
    <property type="entry name" value="DBL homology domain (DH-domain)"/>
    <property type="match status" value="1"/>
</dbReference>
<evidence type="ECO:0000313" key="4">
    <source>
        <dbReference type="Proteomes" id="UP000184073"/>
    </source>
</evidence>
<dbReference type="OrthoDB" id="8059989at2759"/>
<dbReference type="RefSeq" id="XP_040668385.1">
    <property type="nucleotide sequence ID" value="XM_040806933.1"/>
</dbReference>
<feature type="compositionally biased region" description="Low complexity" evidence="1">
    <location>
        <begin position="131"/>
        <end position="149"/>
    </location>
</feature>
<dbReference type="STRING" id="1036611.A0A1L9PMA4"/>
<dbReference type="AlphaFoldDB" id="A0A1L9PMA4"/>
<dbReference type="Gene3D" id="1.20.900.10">
    <property type="entry name" value="Dbl homology (DH) domain"/>
    <property type="match status" value="1"/>
</dbReference>
<gene>
    <name evidence="3" type="ORF">ASPVEDRAFT_132573</name>
</gene>
<dbReference type="GO" id="GO:0005085">
    <property type="term" value="F:guanyl-nucleotide exchange factor activity"/>
    <property type="evidence" value="ECO:0007669"/>
    <property type="project" value="InterPro"/>
</dbReference>
<organism evidence="3 4">
    <name type="scientific">Aspergillus versicolor CBS 583.65</name>
    <dbReference type="NCBI Taxonomy" id="1036611"/>
    <lineage>
        <taxon>Eukaryota</taxon>
        <taxon>Fungi</taxon>
        <taxon>Dikarya</taxon>
        <taxon>Ascomycota</taxon>
        <taxon>Pezizomycotina</taxon>
        <taxon>Eurotiomycetes</taxon>
        <taxon>Eurotiomycetidae</taxon>
        <taxon>Eurotiales</taxon>
        <taxon>Aspergillaceae</taxon>
        <taxon>Aspergillus</taxon>
        <taxon>Aspergillus subgen. Nidulantes</taxon>
    </lineage>
</organism>
<feature type="region of interest" description="Disordered" evidence="1">
    <location>
        <begin position="131"/>
        <end position="161"/>
    </location>
</feature>
<sequence>MELSIDSLVNLDLNSRKVISESDIIQTNSTEPDDEKLQFQDCVETTSSIDRVPSDRSPISSPFKRWVNSLRPRKTFEPQPYIEGWQCTSQENGGPRYLSPHQGSLEQQWEKSSGKSSHLGTIKTATMSITSQSVIRSRRTTQSTTNQSKSDIRNSIDSLRPTLTTSIDEEAQARATKRRQVLQEIITTESDYIFDLKALTNLLLMVSARPEIYYNVQSIREAHEKFLSRIKNLIPTYNLSRMQIERVMRPHAGDLSATAFPGRSLRTQNLKVLVDRRLKELASEANEALIVAREIGCLSKSFIYYKEFCENYELLTEDASILRKSIRNWQGFEQGLEALMRSTASIETRSLYSNKSLCLNDILIKDDPSAHDEIRRVLGSVRDLLAEINDATSTTLNRNLIEKTFFLQEMLDFKSITTVDIYKQLGPMTLCGVLHVTYRASTQPRQVTGAFMVCVLFKHHFFLARMNGEDRKLRPLACLYISDMRIDSLTNGKGYDYYCIFSWKLLFQLHDEKFELVLSASSAAEEKQWKTGILKSVAASVEVPNAISSEQRRFSFLVLDVVPEEEVPEFVPQLSRRPSLQTLGTTGMQRARSNLQAIIIRKTHCPHKHGQPQQIDGELERYKIPSFVSQPLTFMARRQDRIRLERVILHIYTRDALPYPGMFLATGELLFGSSSIMRHLSLRSKRYNRSSSINLPATLQNISEPQGIDEADEKQQKPNKRKRRDASDFSHSLDHDKGWTLHKDSALLLGRSKTMRVKNSPRTSYSPNSQPVVKVDKSLECSEVPLPRKGIWSIFNSMSLRRSKKNASSNFGGA</sequence>
<keyword evidence="4" id="KW-1185">Reference proteome</keyword>
<dbReference type="InterPro" id="IPR000219">
    <property type="entry name" value="DH_dom"/>
</dbReference>
<dbReference type="SUPFAM" id="SSF50729">
    <property type="entry name" value="PH domain-like"/>
    <property type="match status" value="1"/>
</dbReference>
<dbReference type="InterPro" id="IPR035899">
    <property type="entry name" value="DBL_dom_sf"/>
</dbReference>
<reference evidence="4" key="1">
    <citation type="journal article" date="2017" name="Genome Biol.">
        <title>Comparative genomics reveals high biological diversity and specific adaptations in the industrially and medically important fungal genus Aspergillus.</title>
        <authorList>
            <person name="de Vries R.P."/>
            <person name="Riley R."/>
            <person name="Wiebenga A."/>
            <person name="Aguilar-Osorio G."/>
            <person name="Amillis S."/>
            <person name="Uchima C.A."/>
            <person name="Anderluh G."/>
            <person name="Asadollahi M."/>
            <person name="Askin M."/>
            <person name="Barry K."/>
            <person name="Battaglia E."/>
            <person name="Bayram O."/>
            <person name="Benocci T."/>
            <person name="Braus-Stromeyer S.A."/>
            <person name="Caldana C."/>
            <person name="Canovas D."/>
            <person name="Cerqueira G.C."/>
            <person name="Chen F."/>
            <person name="Chen W."/>
            <person name="Choi C."/>
            <person name="Clum A."/>
            <person name="Dos Santos R.A."/>
            <person name="Damasio A.R."/>
            <person name="Diallinas G."/>
            <person name="Emri T."/>
            <person name="Fekete E."/>
            <person name="Flipphi M."/>
            <person name="Freyberg S."/>
            <person name="Gallo A."/>
            <person name="Gournas C."/>
            <person name="Habgood R."/>
            <person name="Hainaut M."/>
            <person name="Harispe M.L."/>
            <person name="Henrissat B."/>
            <person name="Hilden K.S."/>
            <person name="Hope R."/>
            <person name="Hossain A."/>
            <person name="Karabika E."/>
            <person name="Karaffa L."/>
            <person name="Karanyi Z."/>
            <person name="Krasevec N."/>
            <person name="Kuo A."/>
            <person name="Kusch H."/>
            <person name="LaButti K."/>
            <person name="Lagendijk E.L."/>
            <person name="Lapidus A."/>
            <person name="Levasseur A."/>
            <person name="Lindquist E."/>
            <person name="Lipzen A."/>
            <person name="Logrieco A.F."/>
            <person name="MacCabe A."/>
            <person name="Maekelae M.R."/>
            <person name="Malavazi I."/>
            <person name="Melin P."/>
            <person name="Meyer V."/>
            <person name="Mielnichuk N."/>
            <person name="Miskei M."/>
            <person name="Molnar A.P."/>
            <person name="Mule G."/>
            <person name="Ngan C.Y."/>
            <person name="Orejas M."/>
            <person name="Orosz E."/>
            <person name="Ouedraogo J.P."/>
            <person name="Overkamp K.M."/>
            <person name="Park H.-S."/>
            <person name="Perrone G."/>
            <person name="Piumi F."/>
            <person name="Punt P.J."/>
            <person name="Ram A.F."/>
            <person name="Ramon A."/>
            <person name="Rauscher S."/>
            <person name="Record E."/>
            <person name="Riano-Pachon D.M."/>
            <person name="Robert V."/>
            <person name="Roehrig J."/>
            <person name="Ruller R."/>
            <person name="Salamov A."/>
            <person name="Salih N.S."/>
            <person name="Samson R.A."/>
            <person name="Sandor E."/>
            <person name="Sanguinetti M."/>
            <person name="Schuetze T."/>
            <person name="Sepcic K."/>
            <person name="Shelest E."/>
            <person name="Sherlock G."/>
            <person name="Sophianopoulou V."/>
            <person name="Squina F.M."/>
            <person name="Sun H."/>
            <person name="Susca A."/>
            <person name="Todd R.B."/>
            <person name="Tsang A."/>
            <person name="Unkles S.E."/>
            <person name="van de Wiele N."/>
            <person name="van Rossen-Uffink D."/>
            <person name="Oliveira J.V."/>
            <person name="Vesth T.C."/>
            <person name="Visser J."/>
            <person name="Yu J.-H."/>
            <person name="Zhou M."/>
            <person name="Andersen M.R."/>
            <person name="Archer D.B."/>
            <person name="Baker S.E."/>
            <person name="Benoit I."/>
            <person name="Brakhage A.A."/>
            <person name="Braus G.H."/>
            <person name="Fischer R."/>
            <person name="Frisvad J.C."/>
            <person name="Goldman G.H."/>
            <person name="Houbraken J."/>
            <person name="Oakley B."/>
            <person name="Pocsi I."/>
            <person name="Scazzocchio C."/>
            <person name="Seiboth B."/>
            <person name="vanKuyk P.A."/>
            <person name="Wortman J."/>
            <person name="Dyer P.S."/>
            <person name="Grigoriev I.V."/>
        </authorList>
    </citation>
    <scope>NUCLEOTIDE SEQUENCE [LARGE SCALE GENOMIC DNA]</scope>
    <source>
        <strain evidence="4">CBS 583.65</strain>
    </source>
</reference>
<protein>
    <recommendedName>
        <fullName evidence="2">DH domain-containing protein</fullName>
    </recommendedName>
</protein>
<proteinExistence type="predicted"/>
<dbReference type="Proteomes" id="UP000184073">
    <property type="component" value="Unassembled WGS sequence"/>
</dbReference>
<dbReference type="GeneID" id="63722444"/>
<dbReference type="EMBL" id="KV878129">
    <property type="protein sequence ID" value="OJJ02623.1"/>
    <property type="molecule type" value="Genomic_DNA"/>
</dbReference>